<feature type="domain" description="SAP" evidence="5">
    <location>
        <begin position="13"/>
        <end position="47"/>
    </location>
</feature>
<dbReference type="SMART" id="SM00513">
    <property type="entry name" value="SAP"/>
    <property type="match status" value="1"/>
</dbReference>
<dbReference type="InterPro" id="IPR036361">
    <property type="entry name" value="SAP_dom_sf"/>
</dbReference>
<feature type="region of interest" description="Disordered" evidence="4">
    <location>
        <begin position="92"/>
        <end position="649"/>
    </location>
</feature>
<dbReference type="FunFam" id="1.10.720.30:FF:000039">
    <property type="entry name" value="Uncharacterized protein"/>
    <property type="match status" value="1"/>
</dbReference>
<dbReference type="GO" id="GO:0006357">
    <property type="term" value="P:regulation of transcription by RNA polymerase II"/>
    <property type="evidence" value="ECO:0007669"/>
    <property type="project" value="TreeGrafter"/>
</dbReference>
<feature type="compositionally biased region" description="Basic and acidic residues" evidence="4">
    <location>
        <begin position="421"/>
        <end position="538"/>
    </location>
</feature>
<evidence type="ECO:0000256" key="3">
    <source>
        <dbReference type="ARBA" id="ARBA00023242"/>
    </source>
</evidence>
<dbReference type="PANTHER" id="PTHR15683">
    <property type="entry name" value="SCAFFOLD ATTACHMENT FACTOR B-RELATED"/>
    <property type="match status" value="1"/>
</dbReference>
<name>A0A6A5EX39_PERFL</name>
<evidence type="ECO:0000256" key="2">
    <source>
        <dbReference type="ARBA" id="ARBA00022884"/>
    </source>
</evidence>
<dbReference type="InterPro" id="IPR003034">
    <property type="entry name" value="SAP_dom"/>
</dbReference>
<evidence type="ECO:0000313" key="7">
    <source>
        <dbReference type="Proteomes" id="UP000465112"/>
    </source>
</evidence>
<dbReference type="SUPFAM" id="SSF68906">
    <property type="entry name" value="SAP domain"/>
    <property type="match status" value="1"/>
</dbReference>
<gene>
    <name evidence="6" type="ORF">PFLUV_G00166520</name>
</gene>
<sequence length="724" mass="80256">MADEDITLDGKPLQSLRVADLKAALEQRNLPKSGQKNTLLKRLKGALMLENLQKSSSSHSGLQPNSQIGEEMSQNSFIKQYLAKQQELLRQRLEREAQQEEESDESPAVPEEDEDHSEDNDSSSYVSDKHCSIPPKPSMTRAEEKGGGDTMMGHGMMACGPDMGPGPTLQPQESLEAPGARMQQATFHQGHKEPPAPSPPRAVASLSVRVLGQPDRQGLPPAVSRAQEKEGTAPIEPGSAHPVLHLSRSARVSAGQVHEDSDDDDDGDDESENDEDWGPGPGGAPRGNRVPPQPQQMPPSVPSTAARSKRKLQPPQHIPPPQSPPDTDDQEGEGPEASRGPRVLPFPSSTMQRQDSDSSSRSSSPEPSAERRPGPLSLLVHKMESEGAFRAAEATSAVDMSAETAHSTAESGSSSESPLLRLERKRLLENREMEEERRLKEEKEREQRQKQEKERKKIQEQEREKKRLEEKKEKERKQLEEEEKQRLKEEREKERKHQEEEKERKGQEEEKERKRQGEEKTREEKLLKEKVKRQETANKGRVAVTEARDSGSSSDSDSKSDSSSRSSQSSSSSGDKTSHAMLKKADQGQEAEDEKKTNLSKGAEKRYLSKREVSEPSAAAVTEVEPDSESSMAQQPPSGAEPENSEGRLEEVPMTLPLPLMVPAAYYYYHQHQHLLLSSSYSYISCPAMPKCVADTRIRPRVCNPIALKSMSLQGLPCSPPVTC</sequence>
<dbReference type="Proteomes" id="UP000465112">
    <property type="component" value="Chromosome 14"/>
</dbReference>
<feature type="compositionally biased region" description="Basic and acidic residues" evidence="4">
    <location>
        <begin position="583"/>
        <end position="614"/>
    </location>
</feature>
<feature type="compositionally biased region" description="Low complexity" evidence="4">
    <location>
        <begin position="401"/>
        <end position="420"/>
    </location>
</feature>
<feature type="compositionally biased region" description="Low complexity" evidence="4">
    <location>
        <begin position="563"/>
        <end position="575"/>
    </location>
</feature>
<dbReference type="AlphaFoldDB" id="A0A6A5EX39"/>
<protein>
    <recommendedName>
        <fullName evidence="5">SAP domain-containing protein</fullName>
    </recommendedName>
</protein>
<evidence type="ECO:0000256" key="4">
    <source>
        <dbReference type="SAM" id="MobiDB-lite"/>
    </source>
</evidence>
<comment type="subcellular location">
    <subcellularLocation>
        <location evidence="1">Nucleus</location>
    </subcellularLocation>
</comment>
<dbReference type="InterPro" id="IPR051738">
    <property type="entry name" value="SAF_Modulators"/>
</dbReference>
<keyword evidence="3" id="KW-0539">Nucleus</keyword>
<evidence type="ECO:0000256" key="1">
    <source>
        <dbReference type="ARBA" id="ARBA00004123"/>
    </source>
</evidence>
<dbReference type="GO" id="GO:0043565">
    <property type="term" value="F:sequence-specific DNA binding"/>
    <property type="evidence" value="ECO:0007669"/>
    <property type="project" value="TreeGrafter"/>
</dbReference>
<dbReference type="GO" id="GO:0050684">
    <property type="term" value="P:regulation of mRNA processing"/>
    <property type="evidence" value="ECO:0007669"/>
    <property type="project" value="TreeGrafter"/>
</dbReference>
<reference evidence="6 7" key="1">
    <citation type="submission" date="2019-06" db="EMBL/GenBank/DDBJ databases">
        <title>A chromosome-scale genome assembly of the European perch, Perca fluviatilis.</title>
        <authorList>
            <person name="Roques C."/>
            <person name="Zahm M."/>
            <person name="Cabau C."/>
            <person name="Klopp C."/>
            <person name="Bouchez O."/>
            <person name="Donnadieu C."/>
            <person name="Kuhl H."/>
            <person name="Gislard M."/>
            <person name="Guendouz S."/>
            <person name="Journot L."/>
            <person name="Haffray P."/>
            <person name="Bestin A."/>
            <person name="Morvezen R."/>
            <person name="Feron R."/>
            <person name="Wen M."/>
            <person name="Jouanno E."/>
            <person name="Herpin A."/>
            <person name="Schartl M."/>
            <person name="Postlethwait J."/>
            <person name="Schaerlinger B."/>
            <person name="Chardard D."/>
            <person name="Lecocq T."/>
            <person name="Poncet C."/>
            <person name="Jaffrelo L."/>
            <person name="Lampietro C."/>
            <person name="Guiguen Y."/>
        </authorList>
    </citation>
    <scope>NUCLEOTIDE SEQUENCE [LARGE SCALE GENOMIC DNA]</scope>
    <source>
        <tissue evidence="6">Blood</tissue>
    </source>
</reference>
<organism evidence="6 7">
    <name type="scientific">Perca fluviatilis</name>
    <name type="common">European perch</name>
    <dbReference type="NCBI Taxonomy" id="8168"/>
    <lineage>
        <taxon>Eukaryota</taxon>
        <taxon>Metazoa</taxon>
        <taxon>Chordata</taxon>
        <taxon>Craniata</taxon>
        <taxon>Vertebrata</taxon>
        <taxon>Euteleostomi</taxon>
        <taxon>Actinopterygii</taxon>
        <taxon>Neopterygii</taxon>
        <taxon>Teleostei</taxon>
        <taxon>Neoteleostei</taxon>
        <taxon>Acanthomorphata</taxon>
        <taxon>Eupercaria</taxon>
        <taxon>Perciformes</taxon>
        <taxon>Percoidei</taxon>
        <taxon>Percidae</taxon>
        <taxon>Percinae</taxon>
        <taxon>Perca</taxon>
    </lineage>
</organism>
<feature type="compositionally biased region" description="Pro residues" evidence="4">
    <location>
        <begin position="291"/>
        <end position="301"/>
    </location>
</feature>
<feature type="compositionally biased region" description="Low complexity" evidence="4">
    <location>
        <begin position="348"/>
        <end position="367"/>
    </location>
</feature>
<feature type="region of interest" description="Disordered" evidence="4">
    <location>
        <begin position="51"/>
        <end position="74"/>
    </location>
</feature>
<dbReference type="PROSITE" id="PS50800">
    <property type="entry name" value="SAP"/>
    <property type="match status" value="1"/>
</dbReference>
<dbReference type="GO" id="GO:0005634">
    <property type="term" value="C:nucleus"/>
    <property type="evidence" value="ECO:0007669"/>
    <property type="project" value="UniProtKB-SubCell"/>
</dbReference>
<dbReference type="GO" id="GO:0003723">
    <property type="term" value="F:RNA binding"/>
    <property type="evidence" value="ECO:0007669"/>
    <property type="project" value="UniProtKB-KW"/>
</dbReference>
<accession>A0A6A5EX39</accession>
<feature type="compositionally biased region" description="Polar residues" evidence="4">
    <location>
        <begin position="52"/>
        <end position="74"/>
    </location>
</feature>
<proteinExistence type="predicted"/>
<dbReference type="EMBL" id="VHII01000014">
    <property type="protein sequence ID" value="KAF1380693.1"/>
    <property type="molecule type" value="Genomic_DNA"/>
</dbReference>
<dbReference type="Pfam" id="PF02037">
    <property type="entry name" value="SAP"/>
    <property type="match status" value="1"/>
</dbReference>
<comment type="caution">
    <text evidence="6">The sequence shown here is derived from an EMBL/GenBank/DDBJ whole genome shotgun (WGS) entry which is preliminary data.</text>
</comment>
<feature type="compositionally biased region" description="Acidic residues" evidence="4">
    <location>
        <begin position="260"/>
        <end position="277"/>
    </location>
</feature>
<keyword evidence="7" id="KW-1185">Reference proteome</keyword>
<dbReference type="PANTHER" id="PTHR15683:SF5">
    <property type="entry name" value="SAFB-LIKE TRANSCRIPTION MODULATOR"/>
    <property type="match status" value="1"/>
</dbReference>
<feature type="compositionally biased region" description="Acidic residues" evidence="4">
    <location>
        <begin position="99"/>
        <end position="121"/>
    </location>
</feature>
<evidence type="ECO:0000313" key="6">
    <source>
        <dbReference type="EMBL" id="KAF1380693.1"/>
    </source>
</evidence>
<keyword evidence="2" id="KW-0694">RNA-binding</keyword>
<evidence type="ECO:0000259" key="5">
    <source>
        <dbReference type="PROSITE" id="PS50800"/>
    </source>
</evidence>